<organism evidence="1 2">
    <name type="scientific">Lasius platythorax</name>
    <dbReference type="NCBI Taxonomy" id="488582"/>
    <lineage>
        <taxon>Eukaryota</taxon>
        <taxon>Metazoa</taxon>
        <taxon>Ecdysozoa</taxon>
        <taxon>Arthropoda</taxon>
        <taxon>Hexapoda</taxon>
        <taxon>Insecta</taxon>
        <taxon>Pterygota</taxon>
        <taxon>Neoptera</taxon>
        <taxon>Endopterygota</taxon>
        <taxon>Hymenoptera</taxon>
        <taxon>Apocrita</taxon>
        <taxon>Aculeata</taxon>
        <taxon>Formicoidea</taxon>
        <taxon>Formicidae</taxon>
        <taxon>Formicinae</taxon>
        <taxon>Lasius</taxon>
        <taxon>Lasius</taxon>
    </lineage>
</organism>
<evidence type="ECO:0000313" key="1">
    <source>
        <dbReference type="EMBL" id="CAL1672647.1"/>
    </source>
</evidence>
<keyword evidence="2" id="KW-1185">Reference proteome</keyword>
<protein>
    <submittedName>
        <fullName evidence="1">Uncharacterized protein</fullName>
    </submittedName>
</protein>
<dbReference type="EMBL" id="CAXIPU020000775">
    <property type="protein sequence ID" value="CAL1672647.1"/>
    <property type="molecule type" value="Genomic_DNA"/>
</dbReference>
<accession>A0AAV2MYH9</accession>
<comment type="caution">
    <text evidence="1">The sequence shown here is derived from an EMBL/GenBank/DDBJ whole genome shotgun (WGS) entry which is preliminary data.</text>
</comment>
<name>A0AAV2MYH9_9HYME</name>
<gene>
    <name evidence="1" type="ORF">LPLAT_LOCUS9553</name>
</gene>
<dbReference type="AlphaFoldDB" id="A0AAV2MYH9"/>
<evidence type="ECO:0000313" key="2">
    <source>
        <dbReference type="Proteomes" id="UP001497644"/>
    </source>
</evidence>
<dbReference type="Proteomes" id="UP001497644">
    <property type="component" value="Unassembled WGS sequence"/>
</dbReference>
<sequence length="150" mass="17665">MLMDNEQTAAAAAVIVMLCQSQQLPARKKKRFWSKRWQLQRKQFSHMALINELREKNTDDFKNYLRMSDENFWYLLNLVRPEIKKQDTKMRKAISAEERLIAILRFLATGRSLEDLKFSTGISLQRLGVIPETCKAIVKVLRKDFMKVSK</sequence>
<reference evidence="1" key="1">
    <citation type="submission" date="2024-04" db="EMBL/GenBank/DDBJ databases">
        <authorList>
            <consortium name="Molecular Ecology Group"/>
        </authorList>
    </citation>
    <scope>NUCLEOTIDE SEQUENCE</scope>
</reference>
<proteinExistence type="predicted"/>